<accession>A0A162FWT4</accession>
<organism evidence="9 10">
    <name type="scientific">Bdellovibrio bacteriovorus</name>
    <dbReference type="NCBI Taxonomy" id="959"/>
    <lineage>
        <taxon>Bacteria</taxon>
        <taxon>Pseudomonadati</taxon>
        <taxon>Bdellovibrionota</taxon>
        <taxon>Bdellovibrionia</taxon>
        <taxon>Bdellovibrionales</taxon>
        <taxon>Pseudobdellovibrionaceae</taxon>
        <taxon>Bdellovibrio</taxon>
    </lineage>
</organism>
<dbReference type="GO" id="GO:0006567">
    <property type="term" value="P:L-threonine catabolic process"/>
    <property type="evidence" value="ECO:0007669"/>
    <property type="project" value="InterPro"/>
</dbReference>
<dbReference type="CDD" id="cd01562">
    <property type="entry name" value="Thr-dehyd"/>
    <property type="match status" value="1"/>
</dbReference>
<dbReference type="GO" id="GO:0006565">
    <property type="term" value="P:L-serine catabolic process"/>
    <property type="evidence" value="ECO:0007669"/>
    <property type="project" value="TreeGrafter"/>
</dbReference>
<evidence type="ECO:0000313" key="10">
    <source>
        <dbReference type="Proteomes" id="UP000075799"/>
    </source>
</evidence>
<dbReference type="AlphaFoldDB" id="A0A162FWT4"/>
<keyword evidence="4" id="KW-0412">Isoleucine biosynthesis</keyword>
<evidence type="ECO:0000256" key="7">
    <source>
        <dbReference type="ARBA" id="ARBA00049406"/>
    </source>
</evidence>
<comment type="caution">
    <text evidence="9">The sequence shown here is derived from an EMBL/GenBank/DDBJ whole genome shotgun (WGS) entry which is preliminary data.</text>
</comment>
<comment type="cofactor">
    <cofactor evidence="1">
        <name>pyridoxal 5'-phosphate</name>
        <dbReference type="ChEBI" id="CHEBI:597326"/>
    </cofactor>
</comment>
<dbReference type="PROSITE" id="PS51671">
    <property type="entry name" value="ACT"/>
    <property type="match status" value="1"/>
</dbReference>
<dbReference type="FunFam" id="3.40.50.1100:FF:000005">
    <property type="entry name" value="Threonine dehydratase catabolic"/>
    <property type="match status" value="1"/>
</dbReference>
<dbReference type="OrthoDB" id="5288737at2"/>
<dbReference type="Proteomes" id="UP000075799">
    <property type="component" value="Unassembled WGS sequence"/>
</dbReference>
<dbReference type="GO" id="GO:0009097">
    <property type="term" value="P:isoleucine biosynthetic process"/>
    <property type="evidence" value="ECO:0007669"/>
    <property type="project" value="UniProtKB-UniPathway"/>
</dbReference>
<feature type="domain" description="ACT" evidence="8">
    <location>
        <begin position="329"/>
        <end position="404"/>
    </location>
</feature>
<keyword evidence="5" id="KW-0663">Pyridoxal phosphate</keyword>
<dbReference type="InterPro" id="IPR002912">
    <property type="entry name" value="ACT_dom"/>
</dbReference>
<dbReference type="InterPro" id="IPR036052">
    <property type="entry name" value="TrpB-like_PALP_sf"/>
</dbReference>
<dbReference type="UniPathway" id="UPA00047">
    <property type="reaction ID" value="UER00054"/>
</dbReference>
<dbReference type="SUPFAM" id="SSF53686">
    <property type="entry name" value="Tryptophan synthase beta subunit-like PLP-dependent enzymes"/>
    <property type="match status" value="1"/>
</dbReference>
<dbReference type="GO" id="GO:0004794">
    <property type="term" value="F:threonine deaminase activity"/>
    <property type="evidence" value="ECO:0007669"/>
    <property type="project" value="InterPro"/>
</dbReference>
<dbReference type="PANTHER" id="PTHR48078">
    <property type="entry name" value="THREONINE DEHYDRATASE, MITOCHONDRIAL-RELATED"/>
    <property type="match status" value="1"/>
</dbReference>
<evidence type="ECO:0000256" key="5">
    <source>
        <dbReference type="ARBA" id="ARBA00022898"/>
    </source>
</evidence>
<dbReference type="InterPro" id="IPR001926">
    <property type="entry name" value="TrpB-like_PALP"/>
</dbReference>
<dbReference type="SUPFAM" id="SSF55021">
    <property type="entry name" value="ACT-like"/>
    <property type="match status" value="1"/>
</dbReference>
<comment type="similarity">
    <text evidence="3">Belongs to the serine/threonine dehydratase family.</text>
</comment>
<reference evidence="9 10" key="1">
    <citation type="submission" date="2016-03" db="EMBL/GenBank/DDBJ databases">
        <authorList>
            <person name="Ploux O."/>
        </authorList>
    </citation>
    <scope>NUCLEOTIDE SEQUENCE [LARGE SCALE GENOMIC DNA]</scope>
    <source>
        <strain evidence="9 10">EC13</strain>
    </source>
</reference>
<comment type="catalytic activity">
    <reaction evidence="7">
        <text>L-serine = pyruvate + NH4(+)</text>
        <dbReference type="Rhea" id="RHEA:19169"/>
        <dbReference type="ChEBI" id="CHEBI:15361"/>
        <dbReference type="ChEBI" id="CHEBI:28938"/>
        <dbReference type="ChEBI" id="CHEBI:33384"/>
        <dbReference type="EC" id="4.3.1.17"/>
    </reaction>
</comment>
<name>A0A162FWT4_BDEBC</name>
<dbReference type="RefSeq" id="WP_063208882.1">
    <property type="nucleotide sequence ID" value="NZ_LUKD01000008.1"/>
</dbReference>
<dbReference type="GO" id="GO:0030170">
    <property type="term" value="F:pyridoxal phosphate binding"/>
    <property type="evidence" value="ECO:0007669"/>
    <property type="project" value="InterPro"/>
</dbReference>
<dbReference type="CDD" id="cd04886">
    <property type="entry name" value="ACT_ThrD-II-like"/>
    <property type="match status" value="1"/>
</dbReference>
<keyword evidence="4" id="KW-0028">Amino-acid biosynthesis</keyword>
<evidence type="ECO:0000313" key="9">
    <source>
        <dbReference type="EMBL" id="KYG62653.1"/>
    </source>
</evidence>
<dbReference type="PROSITE" id="PS00165">
    <property type="entry name" value="DEHYDRATASE_SER_THR"/>
    <property type="match status" value="1"/>
</dbReference>
<dbReference type="InterPro" id="IPR045865">
    <property type="entry name" value="ACT-like_dom_sf"/>
</dbReference>
<dbReference type="Gene3D" id="3.30.70.260">
    <property type="match status" value="1"/>
</dbReference>
<dbReference type="NCBIfam" id="TIGR01127">
    <property type="entry name" value="ilvA_1Cterm"/>
    <property type="match status" value="1"/>
</dbReference>
<evidence type="ECO:0000259" key="8">
    <source>
        <dbReference type="PROSITE" id="PS51671"/>
    </source>
</evidence>
<comment type="pathway">
    <text evidence="2">Amino-acid biosynthesis; L-isoleucine biosynthesis; 2-oxobutanoate from L-threonine: step 1/1.</text>
</comment>
<dbReference type="EMBL" id="LUKD01000008">
    <property type="protein sequence ID" value="KYG62653.1"/>
    <property type="molecule type" value="Genomic_DNA"/>
</dbReference>
<evidence type="ECO:0000256" key="4">
    <source>
        <dbReference type="ARBA" id="ARBA00022624"/>
    </source>
</evidence>
<protein>
    <submittedName>
        <fullName evidence="9">Threonine ammonia-lyase</fullName>
    </submittedName>
</protein>
<evidence type="ECO:0000256" key="1">
    <source>
        <dbReference type="ARBA" id="ARBA00001933"/>
    </source>
</evidence>
<proteinExistence type="inferred from homology"/>
<keyword evidence="4" id="KW-0100">Branched-chain amino acid biosynthesis</keyword>
<evidence type="ECO:0000256" key="3">
    <source>
        <dbReference type="ARBA" id="ARBA00010869"/>
    </source>
</evidence>
<dbReference type="InterPro" id="IPR044561">
    <property type="entry name" value="ACT_ThrD-II-like"/>
</dbReference>
<dbReference type="FunFam" id="3.40.50.1100:FF:000007">
    <property type="entry name" value="L-threonine dehydratase catabolic TdcB"/>
    <property type="match status" value="1"/>
</dbReference>
<gene>
    <name evidence="9" type="ORF">AZI87_15280</name>
</gene>
<evidence type="ECO:0000256" key="2">
    <source>
        <dbReference type="ARBA" id="ARBA00004810"/>
    </source>
</evidence>
<dbReference type="GO" id="GO:0003941">
    <property type="term" value="F:L-serine ammonia-lyase activity"/>
    <property type="evidence" value="ECO:0007669"/>
    <property type="project" value="UniProtKB-EC"/>
</dbReference>
<evidence type="ECO:0000256" key="6">
    <source>
        <dbReference type="ARBA" id="ARBA00023239"/>
    </source>
</evidence>
<dbReference type="Gene3D" id="3.40.50.1100">
    <property type="match status" value="2"/>
</dbReference>
<dbReference type="InterPro" id="IPR050147">
    <property type="entry name" value="Ser/Thr_Dehydratase"/>
</dbReference>
<dbReference type="Pfam" id="PF00291">
    <property type="entry name" value="PALP"/>
    <property type="match status" value="1"/>
</dbReference>
<sequence length="404" mass="43509">MKVTFADIQKARELIKDVICSTELSHSVSASKLLNSEVYFKFENTQRTGSFKFRGAYNKISNLTADEKARGVVASSAGNHAQGVAYSATLAGVKATIVMPENASISKASATRAYGANVVLKGEIYDEAFEHAQKLEKENGYTFVHPYQDPFVIAGQGTIGIEILERIPDLDTIIVPIGGGGLISGISLAVKSINPKIRVIGVQSDRSPGMANMFRKEPPLSPQKRAATIADGIAIKNPSQVMYDNFISKYVDEVVTVSDDEIAEAIVFLMERAKTVAEGSGAAAMAAAMSRSLNLGKKCCVIISGGNIDLNIVSKIIDRGQILRGRLCELSVIVDDLPGNLSRLTQAIAAQKANILEVRHDRVSQGLSLRETRIDFVLETSSIEHVEKIKRALEDTGAKIIKGS</sequence>
<dbReference type="InterPro" id="IPR005789">
    <property type="entry name" value="Thr_deHydtase_catblc"/>
</dbReference>
<dbReference type="PANTHER" id="PTHR48078:SF6">
    <property type="entry name" value="L-THREONINE DEHYDRATASE CATABOLIC TDCB"/>
    <property type="match status" value="1"/>
</dbReference>
<dbReference type="InterPro" id="IPR000634">
    <property type="entry name" value="Ser/Thr_deHydtase_PyrdxlP-BS"/>
</dbReference>
<keyword evidence="6 9" id="KW-0456">Lyase</keyword>